<evidence type="ECO:0000256" key="9">
    <source>
        <dbReference type="ARBA" id="ARBA00022989"/>
    </source>
</evidence>
<organism evidence="14 15">
    <name type="scientific">Proteiniborus ethanoligenes</name>
    <dbReference type="NCBI Taxonomy" id="415015"/>
    <lineage>
        <taxon>Bacteria</taxon>
        <taxon>Bacillati</taxon>
        <taxon>Bacillota</taxon>
        <taxon>Clostridia</taxon>
        <taxon>Eubacteriales</taxon>
        <taxon>Proteiniborus</taxon>
    </lineage>
</organism>
<evidence type="ECO:0000256" key="6">
    <source>
        <dbReference type="ARBA" id="ARBA00022449"/>
    </source>
</evidence>
<evidence type="ECO:0000256" key="3">
    <source>
        <dbReference type="ARBA" id="ARBA00010199"/>
    </source>
</evidence>
<feature type="transmembrane region" description="Helical" evidence="13">
    <location>
        <begin position="221"/>
        <end position="241"/>
    </location>
</feature>
<gene>
    <name evidence="14" type="ORF">SAMN05660462_00448</name>
</gene>
<proteinExistence type="inferred from homology"/>
<keyword evidence="6" id="KW-0050">Antiport</keyword>
<accession>A0A1H3LBB4</accession>
<protein>
    <recommendedName>
        <fullName evidence="4">Probable multidrug resistance protein NorM</fullName>
    </recommendedName>
    <alternativeName>
        <fullName evidence="12">Multidrug-efflux transporter</fullName>
    </alternativeName>
</protein>
<keyword evidence="9 13" id="KW-1133">Transmembrane helix</keyword>
<dbReference type="InterPro" id="IPR002528">
    <property type="entry name" value="MATE_fam"/>
</dbReference>
<feature type="transmembrane region" description="Helical" evidence="13">
    <location>
        <begin position="38"/>
        <end position="59"/>
    </location>
</feature>
<keyword evidence="7" id="KW-1003">Cell membrane</keyword>
<dbReference type="RefSeq" id="WP_143031468.1">
    <property type="nucleotide sequence ID" value="NZ_FNQE01000003.1"/>
</dbReference>
<evidence type="ECO:0000313" key="15">
    <source>
        <dbReference type="Proteomes" id="UP000198625"/>
    </source>
</evidence>
<dbReference type="InterPro" id="IPR050222">
    <property type="entry name" value="MATE_MdtK"/>
</dbReference>
<dbReference type="GO" id="GO:0042910">
    <property type="term" value="F:xenobiotic transmembrane transporter activity"/>
    <property type="evidence" value="ECO:0007669"/>
    <property type="project" value="InterPro"/>
</dbReference>
<feature type="transmembrane region" description="Helical" evidence="13">
    <location>
        <begin position="103"/>
        <end position="124"/>
    </location>
</feature>
<evidence type="ECO:0000256" key="2">
    <source>
        <dbReference type="ARBA" id="ARBA00004651"/>
    </source>
</evidence>
<evidence type="ECO:0000256" key="12">
    <source>
        <dbReference type="ARBA" id="ARBA00031636"/>
    </source>
</evidence>
<feature type="transmembrane region" description="Helical" evidence="13">
    <location>
        <begin position="414"/>
        <end position="436"/>
    </location>
</feature>
<evidence type="ECO:0000256" key="5">
    <source>
        <dbReference type="ARBA" id="ARBA00022448"/>
    </source>
</evidence>
<dbReference type="NCBIfam" id="TIGR00797">
    <property type="entry name" value="matE"/>
    <property type="match status" value="1"/>
</dbReference>
<dbReference type="PIRSF" id="PIRSF006603">
    <property type="entry name" value="DinF"/>
    <property type="match status" value="1"/>
</dbReference>
<keyword evidence="15" id="KW-1185">Reference proteome</keyword>
<evidence type="ECO:0000256" key="11">
    <source>
        <dbReference type="ARBA" id="ARBA00023136"/>
    </source>
</evidence>
<dbReference type="Proteomes" id="UP000198625">
    <property type="component" value="Unassembled WGS sequence"/>
</dbReference>
<dbReference type="GO" id="GO:0005886">
    <property type="term" value="C:plasma membrane"/>
    <property type="evidence" value="ECO:0007669"/>
    <property type="project" value="UniProtKB-SubCell"/>
</dbReference>
<evidence type="ECO:0000256" key="10">
    <source>
        <dbReference type="ARBA" id="ARBA00023065"/>
    </source>
</evidence>
<dbReference type="PANTHER" id="PTHR43298:SF2">
    <property type="entry name" value="FMN_FAD EXPORTER YEEO-RELATED"/>
    <property type="match status" value="1"/>
</dbReference>
<dbReference type="AlphaFoldDB" id="A0A1H3LBB4"/>
<evidence type="ECO:0000256" key="1">
    <source>
        <dbReference type="ARBA" id="ARBA00003408"/>
    </source>
</evidence>
<comment type="function">
    <text evidence="1">Multidrug efflux pump.</text>
</comment>
<dbReference type="STRING" id="415015.SAMN05660462_00448"/>
<feature type="transmembrane region" description="Helical" evidence="13">
    <location>
        <begin position="144"/>
        <end position="161"/>
    </location>
</feature>
<feature type="transmembrane region" description="Helical" evidence="13">
    <location>
        <begin position="310"/>
        <end position="332"/>
    </location>
</feature>
<comment type="subcellular location">
    <subcellularLocation>
        <location evidence="2">Cell membrane</location>
        <topology evidence="2">Multi-pass membrane protein</topology>
    </subcellularLocation>
</comment>
<feature type="transmembrane region" description="Helical" evidence="13">
    <location>
        <begin position="442"/>
        <end position="462"/>
    </location>
</feature>
<keyword evidence="10" id="KW-0406">Ion transport</keyword>
<evidence type="ECO:0000256" key="7">
    <source>
        <dbReference type="ARBA" id="ARBA00022475"/>
    </source>
</evidence>
<keyword evidence="11 13" id="KW-0472">Membrane</keyword>
<dbReference type="GO" id="GO:0006811">
    <property type="term" value="P:monoatomic ion transport"/>
    <property type="evidence" value="ECO:0007669"/>
    <property type="project" value="UniProtKB-KW"/>
</dbReference>
<feature type="transmembrane region" description="Helical" evidence="13">
    <location>
        <begin position="344"/>
        <end position="363"/>
    </location>
</feature>
<dbReference type="EMBL" id="FNQE01000003">
    <property type="protein sequence ID" value="SDY61155.1"/>
    <property type="molecule type" value="Genomic_DNA"/>
</dbReference>
<keyword evidence="5" id="KW-0813">Transport</keyword>
<dbReference type="Pfam" id="PF01554">
    <property type="entry name" value="MatE"/>
    <property type="match status" value="2"/>
</dbReference>
<evidence type="ECO:0000256" key="13">
    <source>
        <dbReference type="SAM" id="Phobius"/>
    </source>
</evidence>
<dbReference type="PANTHER" id="PTHR43298">
    <property type="entry name" value="MULTIDRUG RESISTANCE PROTEIN NORM-RELATED"/>
    <property type="match status" value="1"/>
</dbReference>
<feature type="transmembrane region" description="Helical" evidence="13">
    <location>
        <begin position="173"/>
        <end position="191"/>
    </location>
</feature>
<sequence length="473" mass="51198">MSEEALDIKNKGLPETNLEKNTLKLALPAIGEMLMQTLLGFADMAMVGSLGAGAIAAVGLSDMPMMTAMSFFAAISVGTTALVARAIGASKQSEANEVARQSLILSVIMSAVFMILGLLLATPIVKLMGAEPDVIPISASYFKINVWGLPFMIITMIMNGVLRGGGDTKTPMYINGISNIVNIVGNFFLIYESRTVNINIPFIDKSISFFAPGAGWGVDGAGIATTFSRFVGFVIIVVILIKGSRFVKIDFKEKLKLNVDIIRRIFNIGIPAAIEQFLMRFGQLLFSRIVSSLGTVTFAAHRITMTAESLSFNAGFGFALAATTLVGQYLGAEKPKLAEKSGFIAVKMGAILMAIVGVFFFIWPDYFLMIFTKDKEILSIARICLRIVAISQPFLAAVMGFSGALRGAGDTRRVLVITLTGIWGVRLVFAYLFAIVLNWGLIGAWIAMSLDLIVRGTLYFFIFKGGKWKYVNV</sequence>
<keyword evidence="8 13" id="KW-0812">Transmembrane</keyword>
<dbReference type="GO" id="GO:0015297">
    <property type="term" value="F:antiporter activity"/>
    <property type="evidence" value="ECO:0007669"/>
    <property type="project" value="UniProtKB-KW"/>
</dbReference>
<feature type="transmembrane region" description="Helical" evidence="13">
    <location>
        <begin position="65"/>
        <end position="83"/>
    </location>
</feature>
<evidence type="ECO:0000313" key="14">
    <source>
        <dbReference type="EMBL" id="SDY61155.1"/>
    </source>
</evidence>
<comment type="similarity">
    <text evidence="3">Belongs to the multi antimicrobial extrusion (MATE) (TC 2.A.66.1) family.</text>
</comment>
<reference evidence="14 15" key="1">
    <citation type="submission" date="2016-10" db="EMBL/GenBank/DDBJ databases">
        <authorList>
            <person name="de Groot N.N."/>
        </authorList>
    </citation>
    <scope>NUCLEOTIDE SEQUENCE [LARGE SCALE GENOMIC DNA]</scope>
    <source>
        <strain evidence="14 15">DSM 21650</strain>
    </source>
</reference>
<name>A0A1H3LBB4_9FIRM</name>
<dbReference type="InterPro" id="IPR048279">
    <property type="entry name" value="MdtK-like"/>
</dbReference>
<dbReference type="CDD" id="cd13137">
    <property type="entry name" value="MATE_NorM_like"/>
    <property type="match status" value="1"/>
</dbReference>
<dbReference type="OrthoDB" id="62420at2"/>
<evidence type="ECO:0000256" key="8">
    <source>
        <dbReference type="ARBA" id="ARBA00022692"/>
    </source>
</evidence>
<evidence type="ECO:0000256" key="4">
    <source>
        <dbReference type="ARBA" id="ARBA00020268"/>
    </source>
</evidence>